<organism evidence="2 3">
    <name type="scientific">Ramalina farinacea</name>
    <dbReference type="NCBI Taxonomy" id="258253"/>
    <lineage>
        <taxon>Eukaryota</taxon>
        <taxon>Fungi</taxon>
        <taxon>Dikarya</taxon>
        <taxon>Ascomycota</taxon>
        <taxon>Pezizomycotina</taxon>
        <taxon>Lecanoromycetes</taxon>
        <taxon>OSLEUM clade</taxon>
        <taxon>Lecanoromycetidae</taxon>
        <taxon>Lecanorales</taxon>
        <taxon>Lecanorineae</taxon>
        <taxon>Ramalinaceae</taxon>
        <taxon>Ramalina</taxon>
    </lineage>
</organism>
<dbReference type="EMBL" id="JAPUFD010000008">
    <property type="protein sequence ID" value="MDI1489081.1"/>
    <property type="molecule type" value="Genomic_DNA"/>
</dbReference>
<name>A0AA43QM98_9LECA</name>
<feature type="chain" id="PRO_5041237107" evidence="1">
    <location>
        <begin position="19"/>
        <end position="115"/>
    </location>
</feature>
<evidence type="ECO:0000313" key="3">
    <source>
        <dbReference type="Proteomes" id="UP001161017"/>
    </source>
</evidence>
<feature type="signal peptide" evidence="1">
    <location>
        <begin position="1"/>
        <end position="18"/>
    </location>
</feature>
<keyword evidence="1" id="KW-0732">Signal</keyword>
<dbReference type="Proteomes" id="UP001161017">
    <property type="component" value="Unassembled WGS sequence"/>
</dbReference>
<protein>
    <submittedName>
        <fullName evidence="2">Uncharacterized protein</fullName>
    </submittedName>
</protein>
<reference evidence="2" key="1">
    <citation type="journal article" date="2023" name="Genome Biol. Evol.">
        <title>First Whole Genome Sequence and Flow Cytometry Genome Size Data for the Lichen-Forming Fungus Ramalina farinacea (Ascomycota).</title>
        <authorList>
            <person name="Llewellyn T."/>
            <person name="Mian S."/>
            <person name="Hill R."/>
            <person name="Leitch I.J."/>
            <person name="Gaya E."/>
        </authorList>
    </citation>
    <scope>NUCLEOTIDE SEQUENCE</scope>
    <source>
        <strain evidence="2">LIQ254RAFAR</strain>
    </source>
</reference>
<comment type="caution">
    <text evidence="2">The sequence shown here is derived from an EMBL/GenBank/DDBJ whole genome shotgun (WGS) entry which is preliminary data.</text>
</comment>
<gene>
    <name evidence="2" type="ORF">OHK93_008359</name>
</gene>
<accession>A0AA43QM98</accession>
<dbReference type="AlphaFoldDB" id="A0AA43QM98"/>
<evidence type="ECO:0000313" key="2">
    <source>
        <dbReference type="EMBL" id="MDI1489081.1"/>
    </source>
</evidence>
<keyword evidence="3" id="KW-1185">Reference proteome</keyword>
<proteinExistence type="predicted"/>
<evidence type="ECO:0000256" key="1">
    <source>
        <dbReference type="SAM" id="SignalP"/>
    </source>
</evidence>
<sequence>MKFSASLALVAGLTSVSASPLTIKGTEYPDGTTVTEYPNGLPADLVPRAMGVEAEQGGLVKRDNAGVYLCDDINFSGYCVHIVAPLYKCVPLGGDLNDQVSSVGPDKGPYCFFFS</sequence>